<keyword evidence="2" id="KW-1185">Reference proteome</keyword>
<accession>A0ABP4F7T3</accession>
<evidence type="ECO:0000313" key="2">
    <source>
        <dbReference type="Proteomes" id="UP001499979"/>
    </source>
</evidence>
<organism evidence="1 2">
    <name type="scientific">Nocardioides aquiterrae</name>
    <dbReference type="NCBI Taxonomy" id="203799"/>
    <lineage>
        <taxon>Bacteria</taxon>
        <taxon>Bacillati</taxon>
        <taxon>Actinomycetota</taxon>
        <taxon>Actinomycetes</taxon>
        <taxon>Propionibacteriales</taxon>
        <taxon>Nocardioidaceae</taxon>
        <taxon>Nocardioides</taxon>
    </lineage>
</organism>
<dbReference type="Proteomes" id="UP001499979">
    <property type="component" value="Unassembled WGS sequence"/>
</dbReference>
<proteinExistence type="predicted"/>
<dbReference type="EMBL" id="BAAAJE010000020">
    <property type="protein sequence ID" value="GAA1154873.1"/>
    <property type="molecule type" value="Genomic_DNA"/>
</dbReference>
<reference evidence="2" key="1">
    <citation type="journal article" date="2019" name="Int. J. Syst. Evol. Microbiol.">
        <title>The Global Catalogue of Microorganisms (GCM) 10K type strain sequencing project: providing services to taxonomists for standard genome sequencing and annotation.</title>
        <authorList>
            <consortium name="The Broad Institute Genomics Platform"/>
            <consortium name="The Broad Institute Genome Sequencing Center for Infectious Disease"/>
            <person name="Wu L."/>
            <person name="Ma J."/>
        </authorList>
    </citation>
    <scope>NUCLEOTIDE SEQUENCE [LARGE SCALE GENOMIC DNA]</scope>
    <source>
        <strain evidence="2">JCM 11813</strain>
    </source>
</reference>
<sequence>MELPENRESRPTRAEVEAASISTAIKIDSSVASAIDPHCCAALTLDERMTAARFAIHCAVDRCARTVLRGEDR</sequence>
<evidence type="ECO:0000313" key="1">
    <source>
        <dbReference type="EMBL" id="GAA1154873.1"/>
    </source>
</evidence>
<comment type="caution">
    <text evidence="1">The sequence shown here is derived from an EMBL/GenBank/DDBJ whole genome shotgun (WGS) entry which is preliminary data.</text>
</comment>
<name>A0ABP4F7T3_9ACTN</name>
<gene>
    <name evidence="1" type="ORF">GCM10009606_36360</name>
</gene>
<protein>
    <submittedName>
        <fullName evidence="1">Uncharacterized protein</fullName>
    </submittedName>
</protein>